<keyword evidence="3" id="KW-0131">Cell cycle</keyword>
<dbReference type="PANTHER" id="PTHR14586:SF1">
    <property type="entry name" value="THIAMINE-TRIPHOSPHATASE"/>
    <property type="match status" value="1"/>
</dbReference>
<dbReference type="InterPro" id="IPR033469">
    <property type="entry name" value="CYTH-like_dom_sf"/>
</dbReference>
<keyword evidence="2 4" id="KW-0195">Cyclin</keyword>
<feature type="region of interest" description="Disordered" evidence="5">
    <location>
        <begin position="1"/>
        <end position="59"/>
    </location>
</feature>
<sequence>MSLRSKSARSRSTPGARTGEPGCPLARGGSARARTDRVQGRHQDTDGLPKDEKVYLSSSSSRRRRCRSLCSSRSNQYWTGLKRRKLKARLMRIGFHAAVVALVAREFLLGAAFRAAVARPYGRRTTGLAMAETEVEKKFPIPPAGVKSQLSSFGFEESKRVEFVDYYFDLPAPHWHFSLIDCWIRYREQKVMIGNNYGWRGMWQVKIGDSVNVDSDRMTVYKEVQGDEAKEFILNTVAKLDDKLKDDALSAAGANERESECDAPQLKGAEVLVPFARFKTFRTCYTPAREGSQFSTLRVDVDKTDFGYSIARSSRMGEIGESSSDTFMFKPIRSWEQKDDSIEVTMRGASLSSSRPYGITENIDDTLGMCTADLFADMCQRQTDYVSPQTYVPHASYIPYRRYLVDWMSDVGEQCNLHTSTVHVGILFLDKIFRSREVPRNHWQLVATACLSIAAKYEEAEEHCPPIPDLLQLTKLHSAGHTSLTFREGEVEVLRNLGWKLRAVPPLHVIGYFLSKGAVFHDDSWQSRSLIDKIPKYIKKYADFFCNLTLQEYSFQKYLPSHLAAAILLASRVALQITPRWRPELEALTGYSEAGIEDVFNHVWSYYEEQFPGHGARSISPRSVTAANNRSF</sequence>
<dbReference type="InterPro" id="IPR039582">
    <property type="entry name" value="THTPA"/>
</dbReference>
<evidence type="ECO:0000259" key="8">
    <source>
        <dbReference type="SMART" id="SM01332"/>
    </source>
</evidence>
<dbReference type="PANTHER" id="PTHR14586">
    <property type="entry name" value="THIAMINE-TRIPHOSPHATASE"/>
    <property type="match status" value="1"/>
</dbReference>
<dbReference type="GO" id="GO:0050333">
    <property type="term" value="F:thiamine triphosphate phosphatase activity"/>
    <property type="evidence" value="ECO:0007669"/>
    <property type="project" value="InterPro"/>
</dbReference>
<evidence type="ECO:0000256" key="6">
    <source>
        <dbReference type="SAM" id="Phobius"/>
    </source>
</evidence>
<dbReference type="InterPro" id="IPR048258">
    <property type="entry name" value="Cyclins_cyclin-box"/>
</dbReference>
<name>K0RL28_THAOC</name>
<dbReference type="SUPFAM" id="SSF55154">
    <property type="entry name" value="CYTH-like phosphatases"/>
    <property type="match status" value="1"/>
</dbReference>
<comment type="similarity">
    <text evidence="4">Belongs to the cyclin family.</text>
</comment>
<evidence type="ECO:0000313" key="10">
    <source>
        <dbReference type="Proteomes" id="UP000266841"/>
    </source>
</evidence>
<feature type="region of interest" description="Disordered" evidence="5">
    <location>
        <begin position="613"/>
        <end position="632"/>
    </location>
</feature>
<dbReference type="Pfam" id="PF00134">
    <property type="entry name" value="Cyclin_N"/>
    <property type="match status" value="1"/>
</dbReference>
<evidence type="ECO:0000259" key="7">
    <source>
        <dbReference type="SMART" id="SM00385"/>
    </source>
</evidence>
<dbReference type="Proteomes" id="UP000266841">
    <property type="component" value="Unassembled WGS sequence"/>
</dbReference>
<dbReference type="InterPro" id="IPR006671">
    <property type="entry name" value="Cyclin_N"/>
</dbReference>
<dbReference type="OrthoDB" id="285802at2759"/>
<reference evidence="9 10" key="1">
    <citation type="journal article" date="2012" name="Genome Biol.">
        <title>Genome and low-iron response of an oceanic diatom adapted to chronic iron limitation.</title>
        <authorList>
            <person name="Lommer M."/>
            <person name="Specht M."/>
            <person name="Roy A.S."/>
            <person name="Kraemer L."/>
            <person name="Andreson R."/>
            <person name="Gutowska M.A."/>
            <person name="Wolf J."/>
            <person name="Bergner S.V."/>
            <person name="Schilhabel M.B."/>
            <person name="Klostermeier U.C."/>
            <person name="Beiko R.G."/>
            <person name="Rosenstiel P."/>
            <person name="Hippler M."/>
            <person name="Laroche J."/>
        </authorList>
    </citation>
    <scope>NUCLEOTIDE SEQUENCE [LARGE SCALE GENOMIC DNA]</scope>
    <source>
        <strain evidence="9 10">CCMP1005</strain>
    </source>
</reference>
<dbReference type="AlphaFoldDB" id="K0RL28"/>
<dbReference type="eggNOG" id="KOG0654">
    <property type="taxonomic scope" value="Eukaryota"/>
</dbReference>
<feature type="transmembrane region" description="Helical" evidence="6">
    <location>
        <begin position="93"/>
        <end position="113"/>
    </location>
</feature>
<dbReference type="PROSITE" id="PS00292">
    <property type="entry name" value="CYCLINS"/>
    <property type="match status" value="1"/>
</dbReference>
<dbReference type="Gene3D" id="2.40.320.10">
    <property type="entry name" value="Hypothetical Protein Pfu-838710-001"/>
    <property type="match status" value="1"/>
</dbReference>
<feature type="compositionally biased region" description="Basic and acidic residues" evidence="5">
    <location>
        <begin position="33"/>
        <end position="54"/>
    </location>
</feature>
<dbReference type="Gene3D" id="1.10.472.10">
    <property type="entry name" value="Cyclin-like"/>
    <property type="match status" value="2"/>
</dbReference>
<feature type="domain" description="Cyclin-like" evidence="7">
    <location>
        <begin position="406"/>
        <end position="495"/>
    </location>
</feature>
<gene>
    <name evidence="9" type="ORF">THAOC_33892</name>
</gene>
<dbReference type="SMART" id="SM00385">
    <property type="entry name" value="CYCLIN"/>
    <property type="match status" value="2"/>
</dbReference>
<dbReference type="GO" id="GO:0051726">
    <property type="term" value="P:regulation of cell cycle"/>
    <property type="evidence" value="ECO:0007669"/>
    <property type="project" value="UniProtKB-ARBA"/>
</dbReference>
<keyword evidence="10" id="KW-1185">Reference proteome</keyword>
<dbReference type="FunFam" id="1.10.472.10:FF:000256">
    <property type="entry name" value="Cyclin A3, putative"/>
    <property type="match status" value="1"/>
</dbReference>
<keyword evidence="1" id="KW-0132">Cell division</keyword>
<dbReference type="GO" id="GO:0051301">
    <property type="term" value="P:cell division"/>
    <property type="evidence" value="ECO:0007669"/>
    <property type="project" value="UniProtKB-KW"/>
</dbReference>
<proteinExistence type="inferred from homology"/>
<organism evidence="9 10">
    <name type="scientific">Thalassiosira oceanica</name>
    <name type="common">Marine diatom</name>
    <dbReference type="NCBI Taxonomy" id="159749"/>
    <lineage>
        <taxon>Eukaryota</taxon>
        <taxon>Sar</taxon>
        <taxon>Stramenopiles</taxon>
        <taxon>Ochrophyta</taxon>
        <taxon>Bacillariophyta</taxon>
        <taxon>Coscinodiscophyceae</taxon>
        <taxon>Thalassiosirophycidae</taxon>
        <taxon>Thalassiosirales</taxon>
        <taxon>Thalassiosiraceae</taxon>
        <taxon>Thalassiosira</taxon>
    </lineage>
</organism>
<dbReference type="SUPFAM" id="SSF47954">
    <property type="entry name" value="Cyclin-like"/>
    <property type="match status" value="2"/>
</dbReference>
<dbReference type="SMART" id="SM01332">
    <property type="entry name" value="Cyclin_C"/>
    <property type="match status" value="1"/>
</dbReference>
<dbReference type="GO" id="GO:0000287">
    <property type="term" value="F:magnesium ion binding"/>
    <property type="evidence" value="ECO:0007669"/>
    <property type="project" value="TreeGrafter"/>
</dbReference>
<dbReference type="GO" id="GO:0042357">
    <property type="term" value="P:thiamine diphosphate metabolic process"/>
    <property type="evidence" value="ECO:0007669"/>
    <property type="project" value="TreeGrafter"/>
</dbReference>
<protein>
    <submittedName>
        <fullName evidence="9">Uncharacterized protein</fullName>
    </submittedName>
</protein>
<feature type="domain" description="Cyclin-like" evidence="7">
    <location>
        <begin position="532"/>
        <end position="605"/>
    </location>
</feature>
<evidence type="ECO:0000313" key="9">
    <source>
        <dbReference type="EMBL" id="EJK47387.1"/>
    </source>
</evidence>
<feature type="compositionally biased region" description="Polar residues" evidence="5">
    <location>
        <begin position="620"/>
        <end position="632"/>
    </location>
</feature>
<dbReference type="InterPro" id="IPR004367">
    <property type="entry name" value="Cyclin_C-dom"/>
</dbReference>
<dbReference type="Pfam" id="PF02984">
    <property type="entry name" value="Cyclin_C"/>
    <property type="match status" value="1"/>
</dbReference>
<comment type="caution">
    <text evidence="9">The sequence shown here is derived from an EMBL/GenBank/DDBJ whole genome shotgun (WGS) entry which is preliminary data.</text>
</comment>
<keyword evidence="6" id="KW-0472">Membrane</keyword>
<keyword evidence="6" id="KW-1133">Transmembrane helix</keyword>
<dbReference type="GO" id="GO:0019887">
    <property type="term" value="F:protein kinase regulator activity"/>
    <property type="evidence" value="ECO:0007669"/>
    <property type="project" value="UniProtKB-ARBA"/>
</dbReference>
<accession>K0RL28</accession>
<evidence type="ECO:0000256" key="5">
    <source>
        <dbReference type="SAM" id="MobiDB-lite"/>
    </source>
</evidence>
<dbReference type="InterPro" id="IPR013763">
    <property type="entry name" value="Cyclin-like_dom"/>
</dbReference>
<feature type="domain" description="Cyclin C-terminal" evidence="8">
    <location>
        <begin position="504"/>
        <end position="625"/>
    </location>
</feature>
<dbReference type="EMBL" id="AGNL01046994">
    <property type="protein sequence ID" value="EJK47387.1"/>
    <property type="molecule type" value="Genomic_DNA"/>
</dbReference>
<dbReference type="CDD" id="cd20529">
    <property type="entry name" value="CYCLIN_CCNJ-like_rpt2"/>
    <property type="match status" value="1"/>
</dbReference>
<evidence type="ECO:0000256" key="1">
    <source>
        <dbReference type="ARBA" id="ARBA00022618"/>
    </source>
</evidence>
<dbReference type="InterPro" id="IPR036915">
    <property type="entry name" value="Cyclin-like_sf"/>
</dbReference>
<keyword evidence="6" id="KW-0812">Transmembrane</keyword>
<evidence type="ECO:0000256" key="4">
    <source>
        <dbReference type="RuleBase" id="RU000383"/>
    </source>
</evidence>
<dbReference type="FunFam" id="1.10.472.10:FF:000010">
    <property type="entry name" value="G1/S-specific cyclin Cln1"/>
    <property type="match status" value="1"/>
</dbReference>
<evidence type="ECO:0000256" key="3">
    <source>
        <dbReference type="ARBA" id="ARBA00023306"/>
    </source>
</evidence>
<evidence type="ECO:0000256" key="2">
    <source>
        <dbReference type="ARBA" id="ARBA00023127"/>
    </source>
</evidence>